<evidence type="ECO:0000313" key="1">
    <source>
        <dbReference type="EMBL" id="PXX81881.1"/>
    </source>
</evidence>
<dbReference type="EMBL" id="QJKI01000001">
    <property type="protein sequence ID" value="PXX81881.1"/>
    <property type="molecule type" value="Genomic_DNA"/>
</dbReference>
<dbReference type="Pfam" id="PF09485">
    <property type="entry name" value="CRISPR_Cse2"/>
    <property type="match status" value="1"/>
</dbReference>
<gene>
    <name evidence="1" type="ORF">DFR34_101110</name>
</gene>
<dbReference type="OrthoDB" id="69928at2"/>
<protein>
    <submittedName>
        <fullName evidence="1">CRISPR-associated Cse2 family protein</fullName>
    </submittedName>
</protein>
<accession>A0A318KVN0</accession>
<organism evidence="1 2">
    <name type="scientific">Rivihabitans pingtungensis</name>
    <dbReference type="NCBI Taxonomy" id="1054498"/>
    <lineage>
        <taxon>Bacteria</taxon>
        <taxon>Pseudomonadati</taxon>
        <taxon>Pseudomonadota</taxon>
        <taxon>Betaproteobacteria</taxon>
        <taxon>Neisseriales</taxon>
        <taxon>Aquaspirillaceae</taxon>
        <taxon>Rivihabitans</taxon>
    </lineage>
</organism>
<sequence length="170" mass="19466">MSEPSFITDFIEKLQKLDRRALAILRRSASFAPGAYPAAYPYVEHHVGADWHPQDSRRQALYITAMLYALHPRQADVSLATALGRLMKARDSGSIELRFIALLAADGDELPYYLRQIVSLLAADEHGIDYAELLQDLIWWLKSHSPESRDRIRQKWARDFYRQLAQTPAA</sequence>
<dbReference type="InterPro" id="IPR013382">
    <property type="entry name" value="CRISPR-assoc_prot_Cse2"/>
</dbReference>
<dbReference type="NCBIfam" id="TIGR02548">
    <property type="entry name" value="casB_cse2"/>
    <property type="match status" value="1"/>
</dbReference>
<dbReference type="AlphaFoldDB" id="A0A318KVN0"/>
<dbReference type="Proteomes" id="UP000247555">
    <property type="component" value="Unassembled WGS sequence"/>
</dbReference>
<name>A0A318KVN0_9NEIS</name>
<dbReference type="InterPro" id="IPR038287">
    <property type="entry name" value="Cse2_sf"/>
</dbReference>
<dbReference type="Gene3D" id="1.10.520.40">
    <property type="entry name" value="CRISPR-associated protein Cse2"/>
    <property type="match status" value="1"/>
</dbReference>
<keyword evidence="2" id="KW-1185">Reference proteome</keyword>
<dbReference type="CDD" id="cd09731">
    <property type="entry name" value="Cse2_I-E"/>
    <property type="match status" value="1"/>
</dbReference>
<dbReference type="RefSeq" id="WP_110389202.1">
    <property type="nucleotide sequence ID" value="NZ_QJKI01000001.1"/>
</dbReference>
<comment type="caution">
    <text evidence="1">The sequence shown here is derived from an EMBL/GenBank/DDBJ whole genome shotgun (WGS) entry which is preliminary data.</text>
</comment>
<reference evidence="1 2" key="1">
    <citation type="submission" date="2018-05" db="EMBL/GenBank/DDBJ databases">
        <title>Genomic Encyclopedia of Type Strains, Phase IV (KMG-IV): sequencing the most valuable type-strain genomes for metagenomic binning, comparative biology and taxonomic classification.</title>
        <authorList>
            <person name="Goeker M."/>
        </authorList>
    </citation>
    <scope>NUCLEOTIDE SEQUENCE [LARGE SCALE GENOMIC DNA]</scope>
    <source>
        <strain evidence="1 2">DSM 29661</strain>
    </source>
</reference>
<evidence type="ECO:0000313" key="2">
    <source>
        <dbReference type="Proteomes" id="UP000247555"/>
    </source>
</evidence>
<proteinExistence type="predicted"/>